<evidence type="ECO:0000256" key="2">
    <source>
        <dbReference type="PROSITE-ProRule" id="PRU00591"/>
    </source>
</evidence>
<dbReference type="Pfam" id="PF19085">
    <property type="entry name" value="Choline_bind_2"/>
    <property type="match status" value="1"/>
</dbReference>
<dbReference type="OrthoDB" id="1912376at2"/>
<evidence type="ECO:0000313" key="4">
    <source>
        <dbReference type="EMBL" id="SET41824.1"/>
    </source>
</evidence>
<dbReference type="Gene3D" id="2.10.270.10">
    <property type="entry name" value="Cholin Binding"/>
    <property type="match status" value="1"/>
</dbReference>
<dbReference type="Proteomes" id="UP000199820">
    <property type="component" value="Unassembled WGS sequence"/>
</dbReference>
<keyword evidence="5" id="KW-1185">Reference proteome</keyword>
<keyword evidence="1" id="KW-0677">Repeat</keyword>
<dbReference type="SUPFAM" id="SSF69360">
    <property type="entry name" value="Cell wall binding repeat"/>
    <property type="match status" value="1"/>
</dbReference>
<name>A0A1I0E9E7_9FIRM</name>
<dbReference type="eggNOG" id="COG5263">
    <property type="taxonomic scope" value="Bacteria"/>
</dbReference>
<accession>A0A1I0E9E7</accession>
<feature type="repeat" description="Cell wall-binding" evidence="2">
    <location>
        <begin position="45"/>
        <end position="64"/>
    </location>
</feature>
<dbReference type="InterPro" id="IPR018337">
    <property type="entry name" value="Cell_wall/Cho-bd_repeat"/>
</dbReference>
<protein>
    <submittedName>
        <fullName evidence="4">Putative cell wall binding repeat-containing protein</fullName>
    </submittedName>
</protein>
<evidence type="ECO:0000313" key="5">
    <source>
        <dbReference type="Proteomes" id="UP000199820"/>
    </source>
</evidence>
<feature type="chain" id="PRO_5011617534" evidence="3">
    <location>
        <begin position="25"/>
        <end position="204"/>
    </location>
</feature>
<proteinExistence type="predicted"/>
<dbReference type="PROSITE" id="PS51170">
    <property type="entry name" value="CW"/>
    <property type="match status" value="1"/>
</dbReference>
<sequence length="204" mass="23381">MKKRVFTIAAVLAMTFGTAITSFAGSWQENGYGRWYQNEDGSYPAGQWKEINRQWYYFDNNGYMVHDRWIGNYYLGFDGAMLTDATTPDGYRVGADGAWIPDSVRPADPNDRKYSAYVYAREMFSQESSWITPRALRNSLTYQGFSSEETDYAMDASSIDWTLQCVKRIQAYRATSWTDEVMKPYLKEDGFTDAQIDAAFAELG</sequence>
<keyword evidence="3" id="KW-0732">Signal</keyword>
<dbReference type="STRING" id="1526.SAMN02910262_00321"/>
<reference evidence="5" key="1">
    <citation type="submission" date="2016-10" db="EMBL/GenBank/DDBJ databases">
        <authorList>
            <person name="Varghese N."/>
            <person name="Submissions S."/>
        </authorList>
    </citation>
    <scope>NUCLEOTIDE SEQUENCE [LARGE SCALE GENOMIC DNA]</scope>
    <source>
        <strain evidence="5">KH1P1</strain>
    </source>
</reference>
<evidence type="ECO:0000256" key="3">
    <source>
        <dbReference type="SAM" id="SignalP"/>
    </source>
</evidence>
<dbReference type="AlphaFoldDB" id="A0A1I0E9E7"/>
<feature type="signal peptide" evidence="3">
    <location>
        <begin position="1"/>
        <end position="24"/>
    </location>
</feature>
<gene>
    <name evidence="4" type="ORF">SAMN04487771_101732</name>
</gene>
<dbReference type="RefSeq" id="WP_143050822.1">
    <property type="nucleotide sequence ID" value="NZ_FOIL01000017.1"/>
</dbReference>
<organism evidence="4 5">
    <name type="scientific">[Clostridium] aminophilum</name>
    <dbReference type="NCBI Taxonomy" id="1526"/>
    <lineage>
        <taxon>Bacteria</taxon>
        <taxon>Bacillati</taxon>
        <taxon>Bacillota</taxon>
        <taxon>Clostridia</taxon>
        <taxon>Lachnospirales</taxon>
        <taxon>Lachnospiraceae</taxon>
    </lineage>
</organism>
<evidence type="ECO:0000256" key="1">
    <source>
        <dbReference type="ARBA" id="ARBA00022737"/>
    </source>
</evidence>
<dbReference type="EMBL" id="FOIL01000017">
    <property type="protein sequence ID" value="SET41824.1"/>
    <property type="molecule type" value="Genomic_DNA"/>
</dbReference>